<dbReference type="InterPro" id="IPR008254">
    <property type="entry name" value="Flavodoxin/NO_synth"/>
</dbReference>
<dbReference type="FunCoup" id="A0A0H2RZ48">
    <property type="interactions" value="467"/>
</dbReference>
<dbReference type="InterPro" id="IPR001709">
    <property type="entry name" value="Flavoprot_Pyr_Nucl_cyt_Rdtase"/>
</dbReference>
<dbReference type="InterPro" id="IPR029039">
    <property type="entry name" value="Flavoprotein-like_sf"/>
</dbReference>
<keyword evidence="6 9" id="KW-0274">FAD</keyword>
<keyword evidence="5 9" id="KW-0288">FMN</keyword>
<keyword evidence="8 9" id="KW-0560">Oxidoreductase</keyword>
<feature type="binding site" evidence="9">
    <location>
        <begin position="383"/>
        <end position="386"/>
    </location>
    <ligand>
        <name>FAD</name>
        <dbReference type="ChEBI" id="CHEBI:57692"/>
    </ligand>
</feature>
<keyword evidence="13" id="KW-1185">Reference proteome</keyword>
<dbReference type="GO" id="GO:0005739">
    <property type="term" value="C:mitochondrion"/>
    <property type="evidence" value="ECO:0007669"/>
    <property type="project" value="UniProtKB-SubCell"/>
</dbReference>
<dbReference type="PROSITE" id="PS51384">
    <property type="entry name" value="FAD_FR"/>
    <property type="match status" value="1"/>
</dbReference>
<feature type="domain" description="FAD-binding FR-type" evidence="11">
    <location>
        <begin position="206"/>
        <end position="451"/>
    </location>
</feature>
<reference evidence="12 13" key="1">
    <citation type="submission" date="2015-04" db="EMBL/GenBank/DDBJ databases">
        <title>Complete genome sequence of Schizopora paradoxa KUC8140, a cosmopolitan wood degrader in East Asia.</title>
        <authorList>
            <consortium name="DOE Joint Genome Institute"/>
            <person name="Min B."/>
            <person name="Park H."/>
            <person name="Jang Y."/>
            <person name="Kim J.-J."/>
            <person name="Kim K.H."/>
            <person name="Pangilinan J."/>
            <person name="Lipzen A."/>
            <person name="Riley R."/>
            <person name="Grigoriev I.V."/>
            <person name="Spatafora J.W."/>
            <person name="Choi I.-G."/>
        </authorList>
    </citation>
    <scope>NUCLEOTIDE SEQUENCE [LARGE SCALE GENOMIC DNA]</scope>
    <source>
        <strain evidence="12 13">KUC8140</strain>
    </source>
</reference>
<evidence type="ECO:0000259" key="11">
    <source>
        <dbReference type="PROSITE" id="PS51384"/>
    </source>
</evidence>
<feature type="binding site" evidence="9">
    <location>
        <position position="610"/>
    </location>
    <ligand>
        <name>FAD</name>
        <dbReference type="ChEBI" id="CHEBI:57692"/>
    </ligand>
</feature>
<dbReference type="Proteomes" id="UP000053477">
    <property type="component" value="Unassembled WGS sequence"/>
</dbReference>
<dbReference type="SUPFAM" id="SSF63380">
    <property type="entry name" value="Riboflavin synthase domain-like"/>
    <property type="match status" value="1"/>
</dbReference>
<dbReference type="PRINTS" id="PR00371">
    <property type="entry name" value="FPNCR"/>
</dbReference>
<dbReference type="PROSITE" id="PS50902">
    <property type="entry name" value="FLAVODOXIN_LIKE"/>
    <property type="match status" value="1"/>
</dbReference>
<dbReference type="InterPro" id="IPR017938">
    <property type="entry name" value="Riboflavin_synthase-like_b-brl"/>
</dbReference>
<dbReference type="Gene3D" id="3.40.50.80">
    <property type="entry name" value="Nucleotide-binding domain of ferredoxin-NADP reductase (FNR) module"/>
    <property type="match status" value="1"/>
</dbReference>
<dbReference type="OrthoDB" id="1856718at2759"/>
<feature type="binding site" evidence="9">
    <location>
        <begin position="24"/>
        <end position="29"/>
    </location>
    <ligand>
        <name>FMN</name>
        <dbReference type="ChEBI" id="CHEBI:58210"/>
    </ligand>
</feature>
<dbReference type="InterPro" id="IPR023173">
    <property type="entry name" value="NADPH_Cyt_P450_Rdtase_alpha"/>
</dbReference>
<dbReference type="Gene3D" id="1.20.990.10">
    <property type="entry name" value="NADPH-cytochrome p450 Reductase, Chain A, domain 3"/>
    <property type="match status" value="1"/>
</dbReference>
<comment type="catalytic activity">
    <reaction evidence="9">
        <text>2 oxidized [2Fe-2S]-[protein] + NADPH = 2 reduced [2Fe-2S]-[protein] + NADP(+) + H(+)</text>
        <dbReference type="Rhea" id="RHEA:67716"/>
        <dbReference type="Rhea" id="RHEA-COMP:17327"/>
        <dbReference type="Rhea" id="RHEA-COMP:17328"/>
        <dbReference type="ChEBI" id="CHEBI:15378"/>
        <dbReference type="ChEBI" id="CHEBI:33737"/>
        <dbReference type="ChEBI" id="CHEBI:33738"/>
        <dbReference type="ChEBI" id="CHEBI:57783"/>
        <dbReference type="ChEBI" id="CHEBI:58349"/>
    </reaction>
</comment>
<evidence type="ECO:0000256" key="8">
    <source>
        <dbReference type="ARBA" id="ARBA00023002"/>
    </source>
</evidence>
<dbReference type="Pfam" id="PF00258">
    <property type="entry name" value="Flavodoxin_1"/>
    <property type="match status" value="1"/>
</dbReference>
<dbReference type="STRING" id="27342.A0A0H2RZ48"/>
<feature type="binding site" evidence="9">
    <location>
        <begin position="417"/>
        <end position="420"/>
    </location>
    <ligand>
        <name>FAD</name>
        <dbReference type="ChEBI" id="CHEBI:57692"/>
    </ligand>
</feature>
<feature type="binding site" evidence="9">
    <location>
        <position position="458"/>
    </location>
    <ligand>
        <name>NADP(+)</name>
        <dbReference type="ChEBI" id="CHEBI:58349"/>
    </ligand>
</feature>
<dbReference type="AlphaFoldDB" id="A0A0H2RZ48"/>
<evidence type="ECO:0000256" key="7">
    <source>
        <dbReference type="ARBA" id="ARBA00022857"/>
    </source>
</evidence>
<dbReference type="InterPro" id="IPR001433">
    <property type="entry name" value="OxRdtase_FAD/NAD-bd"/>
</dbReference>
<organism evidence="12 13">
    <name type="scientific">Schizopora paradoxa</name>
    <dbReference type="NCBI Taxonomy" id="27342"/>
    <lineage>
        <taxon>Eukaryota</taxon>
        <taxon>Fungi</taxon>
        <taxon>Dikarya</taxon>
        <taxon>Basidiomycota</taxon>
        <taxon>Agaricomycotina</taxon>
        <taxon>Agaricomycetes</taxon>
        <taxon>Hymenochaetales</taxon>
        <taxon>Schizoporaceae</taxon>
        <taxon>Schizopora</taxon>
    </lineage>
</organism>
<feature type="binding site" evidence="9">
    <location>
        <position position="144"/>
    </location>
    <ligand>
        <name>FMN</name>
        <dbReference type="ChEBI" id="CHEBI:58210"/>
    </ligand>
</feature>
<sequence length="611" mass="69227">MDTFTSSEDLEQEPPYDLLIVYATETGNALDVAEQIGREALRRRRRIRLVSADSYPLENLVNESLVVFVVSTTGNGIEPRSMTGLWNMLLRSDLPTDLFDSLEYAVFGLGDSSYDTFCWAAKKLSRRLNALGALEILARGEADEKDSRGIDGALDRWIPGIFEALDDVLPPLEATQFASEIELPPPRIKVLEDTDRTSTEPSEEERGVYIATTVSNERMTAADWNQDVRLIEFTLDRPSRYSPGDVAVIYPQNTDEDVSLLLETLHWPDAIADQVFEFIERDGLPLSSSLPKRTTPRNLFTKYLDICAVPRRSFFRMIRHFAKNKVHKEKLFHLSSDTDEGIEDLYEYVTRTRRTILEVLQEFEGLEIPLEYILDVFPTMRPRQFSIASCSKPNSKALQLCVAIVNFKTKMRVPRRGVCTRYLASLRPGDELRIDIEKGYIKAPDDPTTPIICVGPGTGVAPMRALIGDRVFDGSRENTLYFGCRSATKDSHFAAEWDEIVKAQQLVYRPAFSRDKQTSQEISNETENDAANTGRTYVQHLIREDSKRIWELVGERGAWVYISGSSNHMPKAVKAAIEASARDAGGLTEDEARNFMKRLVDEGRLYEECWS</sequence>
<dbReference type="GO" id="GO:0050661">
    <property type="term" value="F:NADP binding"/>
    <property type="evidence" value="ECO:0007669"/>
    <property type="project" value="UniProtKB-UniRule"/>
</dbReference>
<evidence type="ECO:0000256" key="1">
    <source>
        <dbReference type="ARBA" id="ARBA00001917"/>
    </source>
</evidence>
<dbReference type="SUPFAM" id="SSF52343">
    <property type="entry name" value="Ferredoxin reductase-like, C-terminal NADP-linked domain"/>
    <property type="match status" value="1"/>
</dbReference>
<dbReference type="PRINTS" id="PR00369">
    <property type="entry name" value="FLAVODOXIN"/>
</dbReference>
<comment type="similarity">
    <text evidence="9">In the C-terminal section; belongs to the flavoprotein pyridine nucleotide cytochrome reductase family.</text>
</comment>
<dbReference type="Gene3D" id="2.40.30.10">
    <property type="entry name" value="Translation factors"/>
    <property type="match status" value="1"/>
</dbReference>
<dbReference type="Gene3D" id="3.40.50.360">
    <property type="match status" value="1"/>
</dbReference>
<comment type="caution">
    <text evidence="9">Lacks conserved residue(s) required for the propagation of feature annotation.</text>
</comment>
<dbReference type="HAMAP" id="MF_03178">
    <property type="entry name" value="NDOR1"/>
    <property type="match status" value="1"/>
</dbReference>
<dbReference type="InterPro" id="IPR003097">
    <property type="entry name" value="CysJ-like_FAD-binding"/>
</dbReference>
<dbReference type="GO" id="GO:0016651">
    <property type="term" value="F:oxidoreductase activity, acting on NAD(P)H"/>
    <property type="evidence" value="ECO:0007669"/>
    <property type="project" value="UniProtKB-UniRule"/>
</dbReference>
<name>A0A0H2RZ48_9AGAM</name>
<keyword evidence="3 9" id="KW-0963">Cytoplasm</keyword>
<evidence type="ECO:0000259" key="10">
    <source>
        <dbReference type="PROSITE" id="PS50902"/>
    </source>
</evidence>
<evidence type="ECO:0000256" key="9">
    <source>
        <dbReference type="HAMAP-Rule" id="MF_03178"/>
    </source>
</evidence>
<dbReference type="PANTHER" id="PTHR19384:SF10">
    <property type="entry name" value="NADPH-DEPENDENT DIFLAVIN OXIDOREDUCTASE 1"/>
    <property type="match status" value="1"/>
</dbReference>
<dbReference type="PANTHER" id="PTHR19384">
    <property type="entry name" value="NITRIC OXIDE SYNTHASE-RELATED"/>
    <property type="match status" value="1"/>
</dbReference>
<comment type="subunit">
    <text evidence="9">Interacts with DRE2; as part of the cytosolic iron-sulfur (Fe-S) protein assembly (CIA) machinery.</text>
</comment>
<keyword evidence="7 9" id="KW-0521">NADP</keyword>
<gene>
    <name evidence="9" type="primary">TAH18</name>
    <name evidence="12" type="ORF">SCHPADRAFT_821443</name>
</gene>
<comment type="cofactor">
    <cofactor evidence="1 9">
        <name>FMN</name>
        <dbReference type="ChEBI" id="CHEBI:58210"/>
    </cofactor>
</comment>
<dbReference type="InterPro" id="IPR001094">
    <property type="entry name" value="Flavdoxin-like"/>
</dbReference>
<dbReference type="GO" id="GO:0050660">
    <property type="term" value="F:flavin adenine dinucleotide binding"/>
    <property type="evidence" value="ECO:0007669"/>
    <property type="project" value="UniProtKB-UniRule"/>
</dbReference>
<protein>
    <recommendedName>
        <fullName evidence="9">NADPH-dependent diflavin oxidoreductase 1</fullName>
        <ecNumber evidence="9">1.18.1.-</ecNumber>
    </recommendedName>
    <alternativeName>
        <fullName evidence="9">NADPH-dependent FMN and FAD-containing oxidoreductase</fullName>
    </alternativeName>
</protein>
<dbReference type="EC" id="1.18.1.-" evidence="9"/>
<evidence type="ECO:0000256" key="3">
    <source>
        <dbReference type="ARBA" id="ARBA00022490"/>
    </source>
</evidence>
<evidence type="ECO:0000256" key="2">
    <source>
        <dbReference type="ARBA" id="ARBA00001974"/>
    </source>
</evidence>
<dbReference type="Pfam" id="PF00667">
    <property type="entry name" value="FAD_binding_1"/>
    <property type="match status" value="1"/>
</dbReference>
<comment type="cofactor">
    <cofactor evidence="2 9">
        <name>FAD</name>
        <dbReference type="ChEBI" id="CHEBI:57692"/>
    </cofactor>
</comment>
<feature type="binding site" evidence="9">
    <location>
        <position position="353"/>
    </location>
    <ligand>
        <name>FAD</name>
        <dbReference type="ChEBI" id="CHEBI:57692"/>
    </ligand>
</feature>
<comment type="subcellular location">
    <subcellularLocation>
        <location evidence="9">Cytoplasm</location>
    </subcellularLocation>
    <subcellularLocation>
        <location evidence="9">Mitochondrion</location>
    </subcellularLocation>
    <text evidence="9">Relocalizes to mitochondria after H(2)O(2) exposure.</text>
</comment>
<dbReference type="InParanoid" id="A0A0H2RZ48"/>
<evidence type="ECO:0000256" key="6">
    <source>
        <dbReference type="ARBA" id="ARBA00022827"/>
    </source>
</evidence>
<feature type="binding site" evidence="9">
    <location>
        <begin position="513"/>
        <end position="514"/>
    </location>
    <ligand>
        <name>NADP(+)</name>
        <dbReference type="ChEBI" id="CHEBI:58349"/>
    </ligand>
</feature>
<accession>A0A0H2RZ48</accession>
<comment type="similarity">
    <text evidence="9">In the N-terminal section; belongs to the flavodoxin family.</text>
</comment>
<dbReference type="GO" id="GO:0005829">
    <property type="term" value="C:cytosol"/>
    <property type="evidence" value="ECO:0007669"/>
    <property type="project" value="TreeGrafter"/>
</dbReference>
<dbReference type="InterPro" id="IPR017927">
    <property type="entry name" value="FAD-bd_FR_type"/>
</dbReference>
<dbReference type="SUPFAM" id="SSF52218">
    <property type="entry name" value="Flavoproteins"/>
    <property type="match status" value="1"/>
</dbReference>
<feature type="binding site" evidence="9">
    <location>
        <begin position="71"/>
        <end position="74"/>
    </location>
    <ligand>
        <name>FMN</name>
        <dbReference type="ChEBI" id="CHEBI:58210"/>
    </ligand>
</feature>
<dbReference type="GO" id="GO:0010181">
    <property type="term" value="F:FMN binding"/>
    <property type="evidence" value="ECO:0007669"/>
    <property type="project" value="UniProtKB-UniRule"/>
</dbReference>
<dbReference type="GO" id="GO:0016226">
    <property type="term" value="P:iron-sulfur cluster assembly"/>
    <property type="evidence" value="ECO:0007669"/>
    <property type="project" value="UniProtKB-UniRule"/>
</dbReference>
<comment type="function">
    <text evidence="9">NADPH-dependent reductase which is a central component of the cytosolic iron-sulfur (Fe-S) protein assembly (CIA) machinery. Transfers electrons from NADPH via its FAD and FMN prosthetic groups to the [2Fe-2S] cluster of DRE2, another key component of the CIA machinery. In turn, this reduced cluster provides electrons for assembly of cytosolic iron-sulfur cluster proteins. Positively controls H(2)O(2)-induced cell death.</text>
</comment>
<proteinExistence type="inferred from homology"/>
<dbReference type="Pfam" id="PF00175">
    <property type="entry name" value="NAD_binding_1"/>
    <property type="match status" value="1"/>
</dbReference>
<feature type="binding site" evidence="9">
    <location>
        <begin position="535"/>
        <end position="539"/>
    </location>
    <ligand>
        <name>NADP(+)</name>
        <dbReference type="ChEBI" id="CHEBI:58349"/>
    </ligand>
</feature>
<dbReference type="InterPro" id="IPR039261">
    <property type="entry name" value="FNR_nucleotide-bd"/>
</dbReference>
<dbReference type="GO" id="GO:0160246">
    <property type="term" value="F:NADPH-iron-sulfur [2Fe-2S] protein oxidoreductase activity"/>
    <property type="evidence" value="ECO:0007669"/>
    <property type="project" value="InterPro"/>
</dbReference>
<keyword evidence="4 9" id="KW-0285">Flavoprotein</keyword>
<keyword evidence="9" id="KW-0496">Mitochondrion</keyword>
<comment type="similarity">
    <text evidence="9">Belongs to the NADPH-dependent diflavin oxidoreductase NDOR1 family.</text>
</comment>
<evidence type="ECO:0000313" key="12">
    <source>
        <dbReference type="EMBL" id="KLO17390.1"/>
    </source>
</evidence>
<evidence type="ECO:0000256" key="4">
    <source>
        <dbReference type="ARBA" id="ARBA00022630"/>
    </source>
</evidence>
<evidence type="ECO:0000313" key="13">
    <source>
        <dbReference type="Proteomes" id="UP000053477"/>
    </source>
</evidence>
<dbReference type="InterPro" id="IPR028879">
    <property type="entry name" value="NDOR1"/>
</dbReference>
<feature type="domain" description="Flavodoxin-like" evidence="10">
    <location>
        <begin position="18"/>
        <end position="162"/>
    </location>
</feature>
<dbReference type="EMBL" id="KQ085905">
    <property type="protein sequence ID" value="KLO17390.1"/>
    <property type="molecule type" value="Genomic_DNA"/>
</dbReference>
<evidence type="ECO:0000256" key="5">
    <source>
        <dbReference type="ARBA" id="ARBA00022643"/>
    </source>
</evidence>